<evidence type="ECO:0000256" key="1">
    <source>
        <dbReference type="ARBA" id="ARBA00022737"/>
    </source>
</evidence>
<reference evidence="5" key="2">
    <citation type="submission" date="2021-01" db="EMBL/GenBank/DDBJ databases">
        <authorList>
            <person name="Schikora-Tamarit M.A."/>
        </authorList>
    </citation>
    <scope>NUCLEOTIDE SEQUENCE</scope>
    <source>
        <strain evidence="5">CBS2887</strain>
    </source>
</reference>
<dbReference type="OrthoDB" id="1893551at2759"/>
<feature type="repeat" description="RCC1" evidence="2">
    <location>
        <begin position="274"/>
        <end position="334"/>
    </location>
</feature>
<feature type="region of interest" description="Disordered" evidence="3">
    <location>
        <begin position="1184"/>
        <end position="1210"/>
    </location>
</feature>
<dbReference type="PROSITE" id="PS50012">
    <property type="entry name" value="RCC1_3"/>
    <property type="match status" value="2"/>
</dbReference>
<dbReference type="CDD" id="cd18186">
    <property type="entry name" value="BTB_POZ_ZBTB_KLHL-like"/>
    <property type="match status" value="1"/>
</dbReference>
<dbReference type="PROSITE" id="PS50097">
    <property type="entry name" value="BTB"/>
    <property type="match status" value="1"/>
</dbReference>
<dbReference type="CDD" id="cd14733">
    <property type="entry name" value="BACK"/>
    <property type="match status" value="1"/>
</dbReference>
<dbReference type="SUPFAM" id="SSF48403">
    <property type="entry name" value="Ankyrin repeat"/>
    <property type="match status" value="1"/>
</dbReference>
<feature type="compositionally biased region" description="Polar residues" evidence="3">
    <location>
        <begin position="1329"/>
        <end position="1340"/>
    </location>
</feature>
<feature type="region of interest" description="Disordered" evidence="3">
    <location>
        <begin position="1144"/>
        <end position="1172"/>
    </location>
</feature>
<dbReference type="SMART" id="SM00248">
    <property type="entry name" value="ANK"/>
    <property type="match status" value="2"/>
</dbReference>
<dbReference type="InterPro" id="IPR002110">
    <property type="entry name" value="Ankyrin_rpt"/>
</dbReference>
<feature type="compositionally biased region" description="Polar residues" evidence="3">
    <location>
        <begin position="1154"/>
        <end position="1172"/>
    </location>
</feature>
<dbReference type="InterPro" id="IPR051625">
    <property type="entry name" value="Signaling_Regulatory_Domain"/>
</dbReference>
<dbReference type="InterPro" id="IPR009091">
    <property type="entry name" value="RCC1/BLIP-II"/>
</dbReference>
<evidence type="ECO:0000259" key="4">
    <source>
        <dbReference type="PROSITE" id="PS50097"/>
    </source>
</evidence>
<proteinExistence type="predicted"/>
<dbReference type="SUPFAM" id="SSF54695">
    <property type="entry name" value="POZ domain"/>
    <property type="match status" value="1"/>
</dbReference>
<feature type="compositionally biased region" description="Low complexity" evidence="3">
    <location>
        <begin position="1060"/>
        <end position="1077"/>
    </location>
</feature>
<keyword evidence="6" id="KW-1185">Reference proteome</keyword>
<dbReference type="InterPro" id="IPR036770">
    <property type="entry name" value="Ankyrin_rpt-contain_sf"/>
</dbReference>
<feature type="region of interest" description="Disordered" evidence="3">
    <location>
        <begin position="1414"/>
        <end position="1498"/>
    </location>
</feature>
<feature type="compositionally biased region" description="Basic and acidic residues" evidence="3">
    <location>
        <begin position="1315"/>
        <end position="1324"/>
    </location>
</feature>
<sequence>MSFNHDSITKKLRKLSKKQLQKRDIFGRTILHIICITGRFELLKELLLNPNLNATITDLENGWTGLHTSIYYGKFSCAKILLDFHYDLVKMKDRNSLTALDIYHLKYSYKDLNIFPDSINQENSLHFEKRFKEKTPLTQNLQWWDSDLRGGSEVYSFGVNVNNNLGTGDSVDKLKYPVNIEIPNFRINDMEISLAERLVKPRIKDFKISKNHSIILTNEPVNNILICGNPARGRLGISSISPVYRFTNMESLQDETIVEVAVSEDHSLALNNKGEIFSWGSNNVGQLGYGTEKSAANPFSSEPRKITHTALKKLHGALKGVSCSKIHSVAFSNTDVVLWGLNIGQMDILSSGESAKVGKFKGIIQSPRRIEFQSTIRQVIAMNEATIVLLQSNECHILINNNHIKIPLPEYRSLNNEFEKFRPKQFSKRREIVKICSKRHSNIAILYNDGFVCDFSIDPSTIKTNVGSIKFNEIWKPTNNHLKCVDVDIGSDGSVVICTKSGCVFKRGTRSGESKKGFKFSKVAKISKVVKVACDDLFTSFGFIRDDVDQLPLKLKLNSFRRDIACLSPLVSARVTVAKEEGEREGDEVSIDSDRSAHTTDYYTMDFLHKGTKKPLLDSEEEEDLLNLLQTRFTAEEQQETETVCDPLLKAYKSRWSQPQQIKTTTTVLSSREDPLHLLCSDDFEVQYSVNNYNMGKNYNISFEIGQFSVGAHDSILKFDDQLSLLHSQDLCIDQDIVFHQLQDGVIKVEGVDVRSLLIVLDVFYSGELLKPWDQSLPVSESESNFDSLIAELKATQTTTMKILKKLQIVDELNRLKFDLCETYQAHSDNFENDITIRLADDESIECCSFVLCARSEYFDTLLSSRWGQLKQLEFVEFDKSSFEIILDYIYGAEQLSLLDHLHFDTINDFVNHAFNLIELADELLLFELKDFFQLMIKDFINVENVLVILQNSEVLNCQKLTKECLYFIYHNFDLVLMDPQYDEELLTTKTFSAIDEYAHEFNKLNQVSTITSIPWFEDNQLMLISHFLSDDPREFNDIFLEHDNFVPLFDVKQTPISESASSTTTSASTSTGSTTGNKTKKERQPSIPSVSPLTEKALKPRKSSVVSLESKRPGLNYGALSRNASVGNESVVDFVDDDDFQPVVNSRRRKSSTNKATGLGMSNHNVSASSDAQRLSVPLGVSLSSSSSSIYSTRNQSTSSIISDQSDSNIWPGINSSNASSIATGTKPSSSSTIPWNIPTPVSASTTASSSLAADYSTSPRSFASSSSASSASNASPWGLADQSTSTRDTAPAPKITINRLSQKERRKLSRVNDTTESKKSDTPWKLPTTSKPSTSNLGPSQPQQRQPSLLEIARSEQLKEHKLNQPSTPSLKGIIHEEQHKIILDKQTKSLAEIQQEEEFNLWWENESKKVRASQNPSHLNTSTKQKKNGNNAGNGNIGNGTRKKSTSSTSKSKTGNSKQQKSKNSGNSDPVTNFNPSNGQNNVNMIGRRAKVSDS</sequence>
<dbReference type="SMART" id="SM00225">
    <property type="entry name" value="BTB"/>
    <property type="match status" value="1"/>
</dbReference>
<protein>
    <recommendedName>
        <fullName evidence="4">BTB domain-containing protein</fullName>
    </recommendedName>
</protein>
<reference evidence="5" key="1">
    <citation type="journal article" date="2021" name="Open Biol.">
        <title>Shared evolutionary footprints suggest mitochondrial oxidative damage underlies multiple complex I losses in fungi.</title>
        <authorList>
            <person name="Schikora-Tamarit M.A."/>
            <person name="Marcet-Houben M."/>
            <person name="Nosek J."/>
            <person name="Gabaldon T."/>
        </authorList>
    </citation>
    <scope>NUCLEOTIDE SEQUENCE</scope>
    <source>
        <strain evidence="5">CBS2887</strain>
    </source>
</reference>
<evidence type="ECO:0000313" key="5">
    <source>
        <dbReference type="EMBL" id="KAH3682847.1"/>
    </source>
</evidence>
<dbReference type="SUPFAM" id="SSF50985">
    <property type="entry name" value="RCC1/BLIP-II"/>
    <property type="match status" value="1"/>
</dbReference>
<dbReference type="InterPro" id="IPR000210">
    <property type="entry name" value="BTB/POZ_dom"/>
</dbReference>
<gene>
    <name evidence="5" type="ORF">WICPIJ_006186</name>
</gene>
<dbReference type="PANTHER" id="PTHR22872">
    <property type="entry name" value="BTK-BINDING PROTEIN-RELATED"/>
    <property type="match status" value="1"/>
</dbReference>
<dbReference type="InterPro" id="IPR000408">
    <property type="entry name" value="Reg_chr_condens"/>
</dbReference>
<evidence type="ECO:0000313" key="6">
    <source>
        <dbReference type="Proteomes" id="UP000774326"/>
    </source>
</evidence>
<feature type="compositionally biased region" description="Low complexity" evidence="3">
    <location>
        <begin position="1449"/>
        <end position="1471"/>
    </location>
</feature>
<feature type="domain" description="BTB" evidence="4">
    <location>
        <begin position="833"/>
        <end position="894"/>
    </location>
</feature>
<dbReference type="Pfam" id="PF12796">
    <property type="entry name" value="Ank_2"/>
    <property type="match status" value="1"/>
</dbReference>
<organism evidence="5 6">
    <name type="scientific">Wickerhamomyces pijperi</name>
    <name type="common">Yeast</name>
    <name type="synonym">Pichia pijperi</name>
    <dbReference type="NCBI Taxonomy" id="599730"/>
    <lineage>
        <taxon>Eukaryota</taxon>
        <taxon>Fungi</taxon>
        <taxon>Dikarya</taxon>
        <taxon>Ascomycota</taxon>
        <taxon>Saccharomycotina</taxon>
        <taxon>Saccharomycetes</taxon>
        <taxon>Phaffomycetales</taxon>
        <taxon>Wickerhamomycetaceae</taxon>
        <taxon>Wickerhamomyces</taxon>
    </lineage>
</organism>
<accession>A0A9P8Q2A8</accession>
<dbReference type="Proteomes" id="UP000774326">
    <property type="component" value="Unassembled WGS sequence"/>
</dbReference>
<dbReference type="Gene3D" id="2.130.10.30">
    <property type="entry name" value="Regulator of chromosome condensation 1/beta-lactamase-inhibitor protein II"/>
    <property type="match status" value="1"/>
</dbReference>
<dbReference type="Gene3D" id="3.30.710.10">
    <property type="entry name" value="Potassium Channel Kv1.1, Chain A"/>
    <property type="match status" value="1"/>
</dbReference>
<keyword evidence="1" id="KW-0677">Repeat</keyword>
<dbReference type="EMBL" id="JAEUBG010003391">
    <property type="protein sequence ID" value="KAH3682847.1"/>
    <property type="molecule type" value="Genomic_DNA"/>
</dbReference>
<dbReference type="Gene3D" id="1.25.40.20">
    <property type="entry name" value="Ankyrin repeat-containing domain"/>
    <property type="match status" value="1"/>
</dbReference>
<feature type="compositionally biased region" description="Low complexity" evidence="3">
    <location>
        <begin position="1258"/>
        <end position="1277"/>
    </location>
</feature>
<dbReference type="InterPro" id="IPR011333">
    <property type="entry name" value="SKP1/BTB/POZ_sf"/>
</dbReference>
<comment type="caution">
    <text evidence="5">The sequence shown here is derived from an EMBL/GenBank/DDBJ whole genome shotgun (WGS) entry which is preliminary data.</text>
</comment>
<feature type="repeat" description="RCC1" evidence="2">
    <location>
        <begin position="152"/>
        <end position="219"/>
    </location>
</feature>
<name>A0A9P8Q2A8_WICPI</name>
<feature type="compositionally biased region" description="Polar residues" evidence="3">
    <location>
        <begin position="1415"/>
        <end position="1426"/>
    </location>
</feature>
<feature type="compositionally biased region" description="Polar residues" evidence="3">
    <location>
        <begin position="1472"/>
        <end position="1487"/>
    </location>
</feature>
<dbReference type="Pfam" id="PF00651">
    <property type="entry name" value="BTB"/>
    <property type="match status" value="1"/>
</dbReference>
<dbReference type="PANTHER" id="PTHR22872:SF2">
    <property type="entry name" value="INHIBITOR OF BRUTON TYROSINE KINASE"/>
    <property type="match status" value="1"/>
</dbReference>
<evidence type="ECO:0000256" key="2">
    <source>
        <dbReference type="PROSITE-ProRule" id="PRU00235"/>
    </source>
</evidence>
<dbReference type="Pfam" id="PF13540">
    <property type="entry name" value="RCC1_2"/>
    <property type="match status" value="1"/>
</dbReference>
<feature type="region of interest" description="Disordered" evidence="3">
    <location>
        <begin position="1258"/>
        <end position="1349"/>
    </location>
</feature>
<feature type="region of interest" description="Disordered" evidence="3">
    <location>
        <begin position="1058"/>
        <end position="1111"/>
    </location>
</feature>
<evidence type="ECO:0000256" key="3">
    <source>
        <dbReference type="SAM" id="MobiDB-lite"/>
    </source>
</evidence>